<dbReference type="EMBL" id="JAHHUM010002730">
    <property type="protein sequence ID" value="KAK5601008.1"/>
    <property type="molecule type" value="Genomic_DNA"/>
</dbReference>
<name>A0AAV9QVT6_9TELE</name>
<evidence type="ECO:0000313" key="2">
    <source>
        <dbReference type="Proteomes" id="UP001311232"/>
    </source>
</evidence>
<organism evidence="1 2">
    <name type="scientific">Crenichthys baileyi</name>
    <name type="common">White River springfish</name>
    <dbReference type="NCBI Taxonomy" id="28760"/>
    <lineage>
        <taxon>Eukaryota</taxon>
        <taxon>Metazoa</taxon>
        <taxon>Chordata</taxon>
        <taxon>Craniata</taxon>
        <taxon>Vertebrata</taxon>
        <taxon>Euteleostomi</taxon>
        <taxon>Actinopterygii</taxon>
        <taxon>Neopterygii</taxon>
        <taxon>Teleostei</taxon>
        <taxon>Neoteleostei</taxon>
        <taxon>Acanthomorphata</taxon>
        <taxon>Ovalentaria</taxon>
        <taxon>Atherinomorphae</taxon>
        <taxon>Cyprinodontiformes</taxon>
        <taxon>Goodeidae</taxon>
        <taxon>Crenichthys</taxon>
    </lineage>
</organism>
<keyword evidence="2" id="KW-1185">Reference proteome</keyword>
<proteinExistence type="predicted"/>
<gene>
    <name evidence="1" type="ORF">CRENBAI_005539</name>
</gene>
<dbReference type="Proteomes" id="UP001311232">
    <property type="component" value="Unassembled WGS sequence"/>
</dbReference>
<dbReference type="AlphaFoldDB" id="A0AAV9QVT6"/>
<sequence length="151" mass="15877">MALFGLKAGDSTSGKQPVALLHLPALKAYLQLGGGRLLSFCSSNPQRRWIPQPIADSTAATEHIPVFFDEGVQGSIVTLRSSIKGSPGFHAGLQGSIKGSCPPPSKVLVSLPLVSKVLASPSLFSKVPESLPWFSTVLVPQISRASSWPSC</sequence>
<accession>A0AAV9QVT6</accession>
<reference evidence="1 2" key="1">
    <citation type="submission" date="2021-06" db="EMBL/GenBank/DDBJ databases">
        <authorList>
            <person name="Palmer J.M."/>
        </authorList>
    </citation>
    <scope>NUCLEOTIDE SEQUENCE [LARGE SCALE GENOMIC DNA]</scope>
    <source>
        <strain evidence="1 2">MEX-2019</strain>
        <tissue evidence="1">Muscle</tissue>
    </source>
</reference>
<evidence type="ECO:0000313" key="1">
    <source>
        <dbReference type="EMBL" id="KAK5601008.1"/>
    </source>
</evidence>
<comment type="caution">
    <text evidence="1">The sequence shown here is derived from an EMBL/GenBank/DDBJ whole genome shotgun (WGS) entry which is preliminary data.</text>
</comment>
<protein>
    <submittedName>
        <fullName evidence="1">Uncharacterized protein</fullName>
    </submittedName>
</protein>